<dbReference type="KEGG" id="sniv:SFSGTM_30440"/>
<dbReference type="Pfam" id="PF00520">
    <property type="entry name" value="Ion_trans"/>
    <property type="match status" value="1"/>
</dbReference>
<keyword evidence="9 11" id="KW-0472">Membrane</keyword>
<accession>A0A809RL97</accession>
<dbReference type="GO" id="GO:0001508">
    <property type="term" value="P:action potential"/>
    <property type="evidence" value="ECO:0007669"/>
    <property type="project" value="TreeGrafter"/>
</dbReference>
<dbReference type="GO" id="GO:0008076">
    <property type="term" value="C:voltage-gated potassium channel complex"/>
    <property type="evidence" value="ECO:0007669"/>
    <property type="project" value="InterPro"/>
</dbReference>
<keyword evidence="10" id="KW-0407">Ion channel</keyword>
<feature type="transmembrane region" description="Helical" evidence="11">
    <location>
        <begin position="71"/>
        <end position="89"/>
    </location>
</feature>
<comment type="subcellular location">
    <subcellularLocation>
        <location evidence="1">Membrane</location>
        <topology evidence="1">Multi-pass membrane protein</topology>
    </subcellularLocation>
</comment>
<dbReference type="PANTHER" id="PTHR11537">
    <property type="entry name" value="VOLTAGE-GATED POTASSIUM CHANNEL"/>
    <property type="match status" value="1"/>
</dbReference>
<keyword evidence="4 11" id="KW-0812">Transmembrane</keyword>
<evidence type="ECO:0000256" key="3">
    <source>
        <dbReference type="ARBA" id="ARBA00022538"/>
    </source>
</evidence>
<evidence type="ECO:0000256" key="9">
    <source>
        <dbReference type="ARBA" id="ARBA00023136"/>
    </source>
</evidence>
<evidence type="ECO:0000256" key="8">
    <source>
        <dbReference type="ARBA" id="ARBA00023065"/>
    </source>
</evidence>
<feature type="transmembrane region" description="Helical" evidence="11">
    <location>
        <begin position="190"/>
        <end position="210"/>
    </location>
</feature>
<dbReference type="PANTHER" id="PTHR11537:SF254">
    <property type="entry name" value="POTASSIUM VOLTAGE-GATED CHANNEL PROTEIN SHAB"/>
    <property type="match status" value="1"/>
</dbReference>
<evidence type="ECO:0000256" key="6">
    <source>
        <dbReference type="ARBA" id="ARBA00022958"/>
    </source>
</evidence>
<gene>
    <name evidence="13" type="ORF">SFSGTM_30440</name>
</gene>
<reference evidence="14" key="1">
    <citation type="submission" date="2019-11" db="EMBL/GenBank/DDBJ databases">
        <title>Isolation and characterization of a novel species in the genus Sulfuriferula.</title>
        <authorList>
            <person name="Mochizuki J."/>
            <person name="Kojima H."/>
            <person name="Fukui M."/>
        </authorList>
    </citation>
    <scope>NUCLEOTIDE SEQUENCE [LARGE SCALE GENOMIC DNA]</scope>
    <source>
        <strain evidence="14">SGTM</strain>
    </source>
</reference>
<keyword evidence="2" id="KW-0813">Transport</keyword>
<keyword evidence="5" id="KW-0631">Potassium channel</keyword>
<keyword evidence="7 11" id="KW-1133">Transmembrane helix</keyword>
<sequence>MNLNVRPNENDDGSSGAAWRHKLYVIIFEADTPAGKWFDLILIAAVLLSVITVILDSVASIALQYQTILKVLEWFFTILFTIEYIARLSCVRHPTRYARSFFGIIDLLTILPSYLELFLPGAHFLTNVRLLRLLRIFRILKLVSFINEYSQLGSALAASRRKIMIFLSVVLIVTFLLGTLMYAVEGPANGFTSIPVSVYWAITTITTVGFGDISPKTDLGRLITSLMMLLGWGILAVPTGIISAEISAQKFKPTTRTCPTCLTEGLDEDAIYCKNCGAALPPYEHN</sequence>
<dbReference type="PRINTS" id="PR00169">
    <property type="entry name" value="KCHANNEL"/>
</dbReference>
<dbReference type="EMBL" id="AP021881">
    <property type="protein sequence ID" value="BBP02336.1"/>
    <property type="molecule type" value="Genomic_DNA"/>
</dbReference>
<dbReference type="RefSeq" id="WP_162085983.1">
    <property type="nucleotide sequence ID" value="NZ_AP021881.1"/>
</dbReference>
<keyword evidence="3" id="KW-0633">Potassium transport</keyword>
<evidence type="ECO:0000259" key="12">
    <source>
        <dbReference type="Pfam" id="PF00520"/>
    </source>
</evidence>
<feature type="transmembrane region" description="Helical" evidence="11">
    <location>
        <begin position="40"/>
        <end position="59"/>
    </location>
</feature>
<proteinExistence type="predicted"/>
<feature type="transmembrane region" description="Helical" evidence="11">
    <location>
        <begin position="222"/>
        <end position="242"/>
    </location>
</feature>
<dbReference type="InterPro" id="IPR028325">
    <property type="entry name" value="VG_K_chnl"/>
</dbReference>
<dbReference type="SUPFAM" id="SSF81324">
    <property type="entry name" value="Voltage-gated potassium channels"/>
    <property type="match status" value="1"/>
</dbReference>
<dbReference type="InterPro" id="IPR005821">
    <property type="entry name" value="Ion_trans_dom"/>
</dbReference>
<dbReference type="Gene3D" id="1.10.287.70">
    <property type="match status" value="1"/>
</dbReference>
<name>A0A809RL97_9PROT</name>
<feature type="transmembrane region" description="Helical" evidence="11">
    <location>
        <begin position="163"/>
        <end position="184"/>
    </location>
</feature>
<evidence type="ECO:0000313" key="13">
    <source>
        <dbReference type="EMBL" id="BBP02336.1"/>
    </source>
</evidence>
<feature type="domain" description="Ion transport" evidence="12">
    <location>
        <begin position="36"/>
        <end position="249"/>
    </location>
</feature>
<evidence type="ECO:0000256" key="10">
    <source>
        <dbReference type="ARBA" id="ARBA00023303"/>
    </source>
</evidence>
<dbReference type="Proteomes" id="UP000463939">
    <property type="component" value="Chromosome"/>
</dbReference>
<evidence type="ECO:0000256" key="5">
    <source>
        <dbReference type="ARBA" id="ARBA00022826"/>
    </source>
</evidence>
<keyword evidence="6" id="KW-0630">Potassium</keyword>
<dbReference type="GO" id="GO:0005249">
    <property type="term" value="F:voltage-gated potassium channel activity"/>
    <property type="evidence" value="ECO:0007669"/>
    <property type="project" value="InterPro"/>
</dbReference>
<organism evidence="13 14">
    <name type="scientific">Sulfuriferula nivalis</name>
    <dbReference type="NCBI Taxonomy" id="2675298"/>
    <lineage>
        <taxon>Bacteria</taxon>
        <taxon>Pseudomonadati</taxon>
        <taxon>Pseudomonadota</taxon>
        <taxon>Betaproteobacteria</taxon>
        <taxon>Nitrosomonadales</taxon>
        <taxon>Sulfuricellaceae</taxon>
        <taxon>Sulfuriferula</taxon>
    </lineage>
</organism>
<protein>
    <submittedName>
        <fullName evidence="13">Ion transporter</fullName>
    </submittedName>
</protein>
<evidence type="ECO:0000256" key="4">
    <source>
        <dbReference type="ARBA" id="ARBA00022692"/>
    </source>
</evidence>
<dbReference type="AlphaFoldDB" id="A0A809RL97"/>
<keyword evidence="14" id="KW-1185">Reference proteome</keyword>
<evidence type="ECO:0000313" key="14">
    <source>
        <dbReference type="Proteomes" id="UP000463939"/>
    </source>
</evidence>
<evidence type="ECO:0000256" key="2">
    <source>
        <dbReference type="ARBA" id="ARBA00022448"/>
    </source>
</evidence>
<keyword evidence="8" id="KW-0406">Ion transport</keyword>
<evidence type="ECO:0000256" key="11">
    <source>
        <dbReference type="SAM" id="Phobius"/>
    </source>
</evidence>
<evidence type="ECO:0000256" key="7">
    <source>
        <dbReference type="ARBA" id="ARBA00022989"/>
    </source>
</evidence>
<evidence type="ECO:0000256" key="1">
    <source>
        <dbReference type="ARBA" id="ARBA00004141"/>
    </source>
</evidence>